<gene>
    <name evidence="4" type="ORF">ACNJC6_02887</name>
</gene>
<accession>A0A1R7QGC9</accession>
<proteinExistence type="predicted"/>
<dbReference type="InterPro" id="IPR000182">
    <property type="entry name" value="GNAT_dom"/>
</dbReference>
<evidence type="ECO:0000313" key="4">
    <source>
        <dbReference type="EMBL" id="SJX23231.1"/>
    </source>
</evidence>
<organism evidence="4 5">
    <name type="scientific">Acinetobacter johnsonii</name>
    <dbReference type="NCBI Taxonomy" id="40214"/>
    <lineage>
        <taxon>Bacteria</taxon>
        <taxon>Pseudomonadati</taxon>
        <taxon>Pseudomonadota</taxon>
        <taxon>Gammaproteobacteria</taxon>
        <taxon>Moraxellales</taxon>
        <taxon>Moraxellaceae</taxon>
        <taxon>Acinetobacter</taxon>
    </lineage>
</organism>
<name>A0A1R7QGC9_ACIJO</name>
<dbReference type="Proteomes" id="UP000196240">
    <property type="component" value="Unassembled WGS sequence"/>
</dbReference>
<dbReference type="Gene3D" id="3.40.630.30">
    <property type="match status" value="1"/>
</dbReference>
<sequence>MQEKFIQIPVDVPEAQPLLDQLFAEYEEIYGDFFARQDTHVIDERKKATHRERYEGAEDFLPPHGLFVVLKRDDEVIAMGAYKRYDAETAELKRIWSHRNLRKQGLAAKIVKELERCALAAGYRKIFLTTGFKQIPAVKLYLSLGYEPQFELTPDFNFDRYIGAPLHGGLPFRKTLLQKEVA</sequence>
<dbReference type="PANTHER" id="PTHR43877:SF2">
    <property type="entry name" value="AMINOALKYLPHOSPHONATE N-ACETYLTRANSFERASE-RELATED"/>
    <property type="match status" value="1"/>
</dbReference>
<keyword evidence="1 4" id="KW-0808">Transferase</keyword>
<dbReference type="InterPro" id="IPR050832">
    <property type="entry name" value="Bact_Acetyltransf"/>
</dbReference>
<dbReference type="EMBL" id="FUUY01000011">
    <property type="protein sequence ID" value="SJX23231.1"/>
    <property type="molecule type" value="Genomic_DNA"/>
</dbReference>
<dbReference type="AlphaFoldDB" id="A0A1R7QGC9"/>
<dbReference type="GO" id="GO:0016747">
    <property type="term" value="F:acyltransferase activity, transferring groups other than amino-acyl groups"/>
    <property type="evidence" value="ECO:0007669"/>
    <property type="project" value="InterPro"/>
</dbReference>
<evidence type="ECO:0000259" key="3">
    <source>
        <dbReference type="PROSITE" id="PS51186"/>
    </source>
</evidence>
<keyword evidence="2" id="KW-0012">Acyltransferase</keyword>
<evidence type="ECO:0000313" key="5">
    <source>
        <dbReference type="Proteomes" id="UP000196240"/>
    </source>
</evidence>
<dbReference type="SUPFAM" id="SSF55729">
    <property type="entry name" value="Acyl-CoA N-acyltransferases (Nat)"/>
    <property type="match status" value="1"/>
</dbReference>
<dbReference type="PROSITE" id="PS51186">
    <property type="entry name" value="GNAT"/>
    <property type="match status" value="1"/>
</dbReference>
<feature type="domain" description="N-acetyltransferase" evidence="3">
    <location>
        <begin position="10"/>
        <end position="177"/>
    </location>
</feature>
<reference evidence="4 5" key="1">
    <citation type="submission" date="2017-02" db="EMBL/GenBank/DDBJ databases">
        <authorList>
            <person name="Peterson S.W."/>
        </authorList>
    </citation>
    <scope>NUCLEOTIDE SEQUENCE [LARGE SCALE GENOMIC DNA]</scope>
    <source>
        <strain evidence="4">C6</strain>
    </source>
</reference>
<evidence type="ECO:0000256" key="2">
    <source>
        <dbReference type="ARBA" id="ARBA00023315"/>
    </source>
</evidence>
<evidence type="ECO:0000256" key="1">
    <source>
        <dbReference type="ARBA" id="ARBA00022679"/>
    </source>
</evidence>
<dbReference type="Pfam" id="PF00583">
    <property type="entry name" value="Acetyltransf_1"/>
    <property type="match status" value="1"/>
</dbReference>
<protein>
    <submittedName>
        <fullName evidence="4">Acetyltransferase (GNAT) family protein</fullName>
    </submittedName>
</protein>
<dbReference type="PANTHER" id="PTHR43877">
    <property type="entry name" value="AMINOALKYLPHOSPHONATE N-ACETYLTRANSFERASE-RELATED-RELATED"/>
    <property type="match status" value="1"/>
</dbReference>
<dbReference type="InterPro" id="IPR016181">
    <property type="entry name" value="Acyl_CoA_acyltransferase"/>
</dbReference>
<dbReference type="RefSeq" id="WP_087014244.1">
    <property type="nucleotide sequence ID" value="NZ_FUUY01000011.1"/>
</dbReference>
<dbReference type="CDD" id="cd04301">
    <property type="entry name" value="NAT_SF"/>
    <property type="match status" value="1"/>
</dbReference>